<evidence type="ECO:0000256" key="1">
    <source>
        <dbReference type="SAM" id="Phobius"/>
    </source>
</evidence>
<reference evidence="2 3" key="1">
    <citation type="submission" date="2016-10" db="EMBL/GenBank/DDBJ databases">
        <authorList>
            <person name="de Groot N.N."/>
        </authorList>
    </citation>
    <scope>NUCLEOTIDE SEQUENCE [LARGE SCALE GENOMIC DNA]</scope>
    <source>
        <strain evidence="2 3">Nl18</strain>
    </source>
</reference>
<dbReference type="RefSeq" id="WP_074748726.1">
    <property type="nucleotide sequence ID" value="NZ_FOCT01000015.1"/>
</dbReference>
<dbReference type="AlphaFoldDB" id="A0A1H8N5L9"/>
<sequence>MSVKPSSQKESQEALDKAANSLGHLLKALGHGALNNSIALLALVVASISLYLSLIDRQESRHKEMLALTMLLEPVEHARVFIAAPKDITTPYQPPYLMFPVRIFVMNGSTLPQTITDLWISFDEGPDEKIRFVKLDGVRETDGKLLSWPKTISPRETVAFDVSVPIPVSTKTLAKIGYRANDAKSSILGSAGRLNIAINERAGPNSEVFDSLRQQVTFSLRLMSPSPGSPSHVTLRRRLPW</sequence>
<keyword evidence="1" id="KW-1133">Transmembrane helix</keyword>
<name>A0A1H8N5L9_9PROT</name>
<protein>
    <submittedName>
        <fullName evidence="2">Uncharacterized protein</fullName>
    </submittedName>
</protein>
<dbReference type="Proteomes" id="UP000183898">
    <property type="component" value="Unassembled WGS sequence"/>
</dbReference>
<keyword evidence="1" id="KW-0472">Membrane</keyword>
<proteinExistence type="predicted"/>
<feature type="transmembrane region" description="Helical" evidence="1">
    <location>
        <begin position="37"/>
        <end position="55"/>
    </location>
</feature>
<keyword evidence="1" id="KW-0812">Transmembrane</keyword>
<accession>A0A1H8N5L9</accession>
<evidence type="ECO:0000313" key="2">
    <source>
        <dbReference type="EMBL" id="SEO24925.1"/>
    </source>
</evidence>
<evidence type="ECO:0000313" key="3">
    <source>
        <dbReference type="Proteomes" id="UP000183898"/>
    </source>
</evidence>
<organism evidence="2 3">
    <name type="scientific">Nitrosospira multiformis</name>
    <dbReference type="NCBI Taxonomy" id="1231"/>
    <lineage>
        <taxon>Bacteria</taxon>
        <taxon>Pseudomonadati</taxon>
        <taxon>Pseudomonadota</taxon>
        <taxon>Betaproteobacteria</taxon>
        <taxon>Nitrosomonadales</taxon>
        <taxon>Nitrosomonadaceae</taxon>
        <taxon>Nitrosospira</taxon>
    </lineage>
</organism>
<dbReference type="EMBL" id="FOCT01000015">
    <property type="protein sequence ID" value="SEO24925.1"/>
    <property type="molecule type" value="Genomic_DNA"/>
</dbReference>
<gene>
    <name evidence="2" type="ORF">SAMN05216404_11534</name>
</gene>